<sequence length="442" mass="46857">MSDTKVIHSSDTSGHIFSLFLKYVSANVLGMIGFSCYILADTFFIARGIGSDALAALNLVLPAYSLLNGTGLMIGMGGGSRYSLSSTHPEGETHRTVFTQSVLLAVIAAIFFALTGLLGAEPLCLLLGADSRTLPFAVPYIRILLAFAPLFLANNLLVCFVRNDGEPALSMAGMIIGSLSNILLDYLFIYPLNLGMVGAALATATAPLISMGILSTHFLRGNSHFRLMKTKPSLSTASSICSLGVSSLITEVSSGIVILVFNFLLLDLSGNTGVAAYGVLANIALVLIAISTGIAQGIQPIVSSHPGKKGQPVRHQIRCYALLTALLLALLSYAVIFLLADPIADLFNKDQNTALTSIAADGMRIYFTSLFFSGINIVAAVFLSSTDHPKQAFILSLLRGFLLIIPAAFLLAHLFGLTGIWMSLPVTEGIVCIFSLLFLKKV</sequence>
<name>B5CSH8_9FIRM</name>
<organism evidence="11 12">
    <name type="scientific">[Ruminococcus] lactaris ATCC 29176</name>
    <dbReference type="NCBI Taxonomy" id="471875"/>
    <lineage>
        <taxon>Bacteria</taxon>
        <taxon>Bacillati</taxon>
        <taxon>Bacillota</taxon>
        <taxon>Clostridia</taxon>
        <taxon>Lachnospirales</taxon>
        <taxon>Lachnospiraceae</taxon>
        <taxon>Mediterraneibacter</taxon>
    </lineage>
</organism>
<evidence type="ECO:0000256" key="6">
    <source>
        <dbReference type="ARBA" id="ARBA00022692"/>
    </source>
</evidence>
<keyword evidence="7 10" id="KW-1133">Transmembrane helix</keyword>
<feature type="transmembrane region" description="Helical" evidence="10">
    <location>
        <begin position="168"/>
        <end position="189"/>
    </location>
</feature>
<evidence type="ECO:0000256" key="3">
    <source>
        <dbReference type="ARBA" id="ARBA00022106"/>
    </source>
</evidence>
<dbReference type="CDD" id="cd13143">
    <property type="entry name" value="MATE_MepA_like"/>
    <property type="match status" value="1"/>
</dbReference>
<reference evidence="11 12" key="1">
    <citation type="submission" date="2008-08" db="EMBL/GenBank/DDBJ databases">
        <title>Draft genome sequence of Ruminococcus lactaris ATCC 29176.</title>
        <authorList>
            <person name="Sudarsanam P."/>
            <person name="Ley R."/>
            <person name="Guruge J."/>
            <person name="Turnbaugh P.J."/>
            <person name="Mahowald M."/>
            <person name="Liep D."/>
            <person name="Gordon J."/>
        </authorList>
    </citation>
    <scope>NUCLEOTIDE SEQUENCE [LARGE SCALE GENOMIC DNA]</scope>
    <source>
        <strain evidence="11 12">ATCC 29176</strain>
    </source>
</reference>
<dbReference type="Pfam" id="PF01554">
    <property type="entry name" value="MatE"/>
    <property type="match status" value="2"/>
</dbReference>
<gene>
    <name evidence="11" type="ORF">RUMLAC_02438</name>
</gene>
<evidence type="ECO:0000256" key="2">
    <source>
        <dbReference type="ARBA" id="ARBA00008417"/>
    </source>
</evidence>
<dbReference type="GO" id="GO:0005886">
    <property type="term" value="C:plasma membrane"/>
    <property type="evidence" value="ECO:0007669"/>
    <property type="project" value="UniProtKB-SubCell"/>
</dbReference>
<feature type="transmembrane region" description="Helical" evidence="10">
    <location>
        <begin position="55"/>
        <end position="76"/>
    </location>
</feature>
<evidence type="ECO:0000256" key="8">
    <source>
        <dbReference type="ARBA" id="ARBA00023136"/>
    </source>
</evidence>
<dbReference type="AlphaFoldDB" id="B5CSH8"/>
<dbReference type="InterPro" id="IPR002528">
    <property type="entry name" value="MATE_fam"/>
</dbReference>
<dbReference type="PIRSF" id="PIRSF006603">
    <property type="entry name" value="DinF"/>
    <property type="match status" value="1"/>
</dbReference>
<evidence type="ECO:0000256" key="10">
    <source>
        <dbReference type="SAM" id="Phobius"/>
    </source>
</evidence>
<evidence type="ECO:0000256" key="1">
    <source>
        <dbReference type="ARBA" id="ARBA00004651"/>
    </source>
</evidence>
<feature type="transmembrane region" description="Helical" evidence="10">
    <location>
        <begin position="195"/>
        <end position="219"/>
    </location>
</feature>
<dbReference type="RefSeq" id="WP_005612766.1">
    <property type="nucleotide sequence ID" value="NZ_CP102292.1"/>
</dbReference>
<dbReference type="InterPro" id="IPR045070">
    <property type="entry name" value="MATE_MepA-like"/>
</dbReference>
<keyword evidence="6 10" id="KW-0812">Transmembrane</keyword>
<dbReference type="PANTHER" id="PTHR43823:SF3">
    <property type="entry name" value="MULTIDRUG EXPORT PROTEIN MEPA"/>
    <property type="match status" value="1"/>
</dbReference>
<evidence type="ECO:0000256" key="5">
    <source>
        <dbReference type="ARBA" id="ARBA00022475"/>
    </source>
</evidence>
<evidence type="ECO:0000256" key="7">
    <source>
        <dbReference type="ARBA" id="ARBA00022989"/>
    </source>
</evidence>
<dbReference type="PANTHER" id="PTHR43823">
    <property type="entry name" value="SPORULATION PROTEIN YKVU"/>
    <property type="match status" value="1"/>
</dbReference>
<feature type="transmembrane region" description="Helical" evidence="10">
    <location>
        <begin position="276"/>
        <end position="298"/>
    </location>
</feature>
<comment type="caution">
    <text evidence="11">The sequence shown here is derived from an EMBL/GenBank/DDBJ whole genome shotgun (WGS) entry which is preliminary data.</text>
</comment>
<keyword evidence="4" id="KW-0813">Transport</keyword>
<evidence type="ECO:0000256" key="4">
    <source>
        <dbReference type="ARBA" id="ARBA00022448"/>
    </source>
</evidence>
<feature type="transmembrane region" description="Helical" evidence="10">
    <location>
        <begin position="319"/>
        <end position="340"/>
    </location>
</feature>
<dbReference type="EMBL" id="ABOU02000050">
    <property type="protein sequence ID" value="EDY31792.1"/>
    <property type="molecule type" value="Genomic_DNA"/>
</dbReference>
<dbReference type="Proteomes" id="UP000003254">
    <property type="component" value="Unassembled WGS sequence"/>
</dbReference>
<dbReference type="GeneID" id="77334638"/>
<keyword evidence="12" id="KW-1185">Reference proteome</keyword>
<dbReference type="InterPro" id="IPR051327">
    <property type="entry name" value="MATE_MepA_subfamily"/>
</dbReference>
<comment type="similarity">
    <text evidence="2">Belongs to the multi antimicrobial extrusion (MATE) (TC 2.A.66.1) family. MepA subfamily.</text>
</comment>
<dbReference type="eggNOG" id="COG0534">
    <property type="taxonomic scope" value="Bacteria"/>
</dbReference>
<feature type="transmembrane region" description="Helical" evidence="10">
    <location>
        <begin position="420"/>
        <end position="439"/>
    </location>
</feature>
<dbReference type="HOGENOM" id="CLU_012893_0_2_9"/>
<feature type="transmembrane region" description="Helical" evidence="10">
    <location>
        <begin position="20"/>
        <end position="40"/>
    </location>
</feature>
<keyword evidence="5" id="KW-1003">Cell membrane</keyword>
<dbReference type="GO" id="GO:0046677">
    <property type="term" value="P:response to antibiotic"/>
    <property type="evidence" value="ECO:0007669"/>
    <property type="project" value="UniProtKB-KW"/>
</dbReference>
<keyword evidence="8 10" id="KW-0472">Membrane</keyword>
<keyword evidence="9" id="KW-0046">Antibiotic resistance</keyword>
<feature type="transmembrane region" description="Helical" evidence="10">
    <location>
        <begin position="97"/>
        <end position="120"/>
    </location>
</feature>
<dbReference type="InterPro" id="IPR048279">
    <property type="entry name" value="MdtK-like"/>
</dbReference>
<feature type="transmembrane region" description="Helical" evidence="10">
    <location>
        <begin position="240"/>
        <end position="264"/>
    </location>
</feature>
<evidence type="ECO:0000313" key="11">
    <source>
        <dbReference type="EMBL" id="EDY31792.1"/>
    </source>
</evidence>
<accession>B5CSH8</accession>
<feature type="transmembrane region" description="Helical" evidence="10">
    <location>
        <begin position="392"/>
        <end position="414"/>
    </location>
</feature>
<evidence type="ECO:0000313" key="12">
    <source>
        <dbReference type="Proteomes" id="UP000003254"/>
    </source>
</evidence>
<dbReference type="GO" id="GO:0015297">
    <property type="term" value="F:antiporter activity"/>
    <property type="evidence" value="ECO:0007669"/>
    <property type="project" value="InterPro"/>
</dbReference>
<feature type="transmembrane region" description="Helical" evidence="10">
    <location>
        <begin position="365"/>
        <end position="385"/>
    </location>
</feature>
<evidence type="ECO:0000256" key="9">
    <source>
        <dbReference type="ARBA" id="ARBA00023251"/>
    </source>
</evidence>
<dbReference type="GO" id="GO:0042910">
    <property type="term" value="F:xenobiotic transmembrane transporter activity"/>
    <property type="evidence" value="ECO:0007669"/>
    <property type="project" value="InterPro"/>
</dbReference>
<proteinExistence type="inferred from homology"/>
<reference evidence="11 12" key="2">
    <citation type="submission" date="2008-08" db="EMBL/GenBank/DDBJ databases">
        <authorList>
            <person name="Fulton L."/>
            <person name="Clifton S."/>
            <person name="Fulton B."/>
            <person name="Xu J."/>
            <person name="Minx P."/>
            <person name="Pepin K.H."/>
            <person name="Johnson M."/>
            <person name="Bhonagiri V."/>
            <person name="Nash W.E."/>
            <person name="Mardis E.R."/>
            <person name="Wilson R.K."/>
        </authorList>
    </citation>
    <scope>NUCLEOTIDE SEQUENCE [LARGE SCALE GENOMIC DNA]</scope>
    <source>
        <strain evidence="11 12">ATCC 29176</strain>
    </source>
</reference>
<feature type="transmembrane region" description="Helical" evidence="10">
    <location>
        <begin position="140"/>
        <end position="161"/>
    </location>
</feature>
<protein>
    <recommendedName>
        <fullName evidence="3">Multidrug export protein MepA</fullName>
    </recommendedName>
</protein>
<comment type="subcellular location">
    <subcellularLocation>
        <location evidence="1">Cell membrane</location>
        <topology evidence="1">Multi-pass membrane protein</topology>
    </subcellularLocation>
</comment>